<keyword evidence="2" id="KW-0812">Transmembrane</keyword>
<evidence type="ECO:0000313" key="3">
    <source>
        <dbReference type="EMBL" id="CAF1371508.1"/>
    </source>
</evidence>
<keyword evidence="2" id="KW-1133">Transmembrane helix</keyword>
<dbReference type="InterPro" id="IPR013320">
    <property type="entry name" value="ConA-like_dom_sf"/>
</dbReference>
<evidence type="ECO:0000256" key="2">
    <source>
        <dbReference type="SAM" id="Phobius"/>
    </source>
</evidence>
<dbReference type="SUPFAM" id="SSF49899">
    <property type="entry name" value="Concanavalin A-like lectins/glucanases"/>
    <property type="match status" value="1"/>
</dbReference>
<gene>
    <name evidence="3" type="ORF">XAT740_LOCUS32567</name>
</gene>
<comment type="caution">
    <text evidence="3">The sequence shown here is derived from an EMBL/GenBank/DDBJ whole genome shotgun (WGS) entry which is preliminary data.</text>
</comment>
<dbReference type="Gene3D" id="2.60.120.200">
    <property type="match status" value="1"/>
</dbReference>
<organism evidence="3 4">
    <name type="scientific">Adineta ricciae</name>
    <name type="common">Rotifer</name>
    <dbReference type="NCBI Taxonomy" id="249248"/>
    <lineage>
        <taxon>Eukaryota</taxon>
        <taxon>Metazoa</taxon>
        <taxon>Spiralia</taxon>
        <taxon>Gnathifera</taxon>
        <taxon>Rotifera</taxon>
        <taxon>Eurotatoria</taxon>
        <taxon>Bdelloidea</taxon>
        <taxon>Adinetida</taxon>
        <taxon>Adinetidae</taxon>
        <taxon>Adineta</taxon>
    </lineage>
</organism>
<dbReference type="InterPro" id="IPR051951">
    <property type="entry name" value="UNC-93_regulatory"/>
</dbReference>
<name>A0A815IV42_ADIRI</name>
<evidence type="ECO:0000256" key="1">
    <source>
        <dbReference type="ARBA" id="ARBA00009172"/>
    </source>
</evidence>
<proteinExistence type="inferred from homology"/>
<reference evidence="3" key="1">
    <citation type="submission" date="2021-02" db="EMBL/GenBank/DDBJ databases">
        <authorList>
            <person name="Nowell W R."/>
        </authorList>
    </citation>
    <scope>NUCLEOTIDE SEQUENCE</scope>
</reference>
<dbReference type="Proteomes" id="UP000663828">
    <property type="component" value="Unassembled WGS sequence"/>
</dbReference>
<protein>
    <submittedName>
        <fullName evidence="3">Uncharacterized protein</fullName>
    </submittedName>
</protein>
<dbReference type="Pfam" id="PF13385">
    <property type="entry name" value="Laminin_G_3"/>
    <property type="match status" value="1"/>
</dbReference>
<feature type="transmembrane region" description="Helical" evidence="2">
    <location>
        <begin position="20"/>
        <end position="36"/>
    </location>
</feature>
<dbReference type="InterPro" id="IPR036259">
    <property type="entry name" value="MFS_trans_sf"/>
</dbReference>
<keyword evidence="2" id="KW-0472">Membrane</keyword>
<feature type="transmembrane region" description="Helical" evidence="2">
    <location>
        <begin position="90"/>
        <end position="110"/>
    </location>
</feature>
<sequence length="408" mass="44947">DDSKGIWHQSVEFSFTTLKTLFKPMHLIIFPLGYWTESAQMFFMRSFTNSFITCSIGIQYVGLIMTMYGVTVTLSSIVIVFLVKRKYSRPMCFILAALLSYSVFIAMLIWKPTSSQTYVLFILPCLSSISTGITEPFITDTTLTFNGSSQNGAGFNSSTITGYGSSLSLSIASNQSVILVTPSLNLSQCRRNVSALKWQHALVCFQLCHSKSIDLLKWNIRYYSTSSVNGKIGQAIQVGLSNDSYFRIPGLMLLGIANQSYSISTWINPNRIQTSPILHVSSANNGNGSWCLGMLSLSLSGRLTTTSSTGSDAISINGPVSMPDMWTHVTIIYSMDNGLRLYVNTTSMNFTVPFAYSGSDQKAFVLLESSLNATICNCTTGQFLGVLDEFRLYSSELTIPDILSLFNN</sequence>
<dbReference type="AlphaFoldDB" id="A0A815IV42"/>
<feature type="transmembrane region" description="Helical" evidence="2">
    <location>
        <begin position="56"/>
        <end position="83"/>
    </location>
</feature>
<accession>A0A815IV42</accession>
<dbReference type="PANTHER" id="PTHR19444">
    <property type="entry name" value="UNC-93 RELATED"/>
    <property type="match status" value="1"/>
</dbReference>
<keyword evidence="4" id="KW-1185">Reference proteome</keyword>
<evidence type="ECO:0000313" key="4">
    <source>
        <dbReference type="Proteomes" id="UP000663828"/>
    </source>
</evidence>
<dbReference type="EMBL" id="CAJNOR010003048">
    <property type="protein sequence ID" value="CAF1371508.1"/>
    <property type="molecule type" value="Genomic_DNA"/>
</dbReference>
<feature type="non-terminal residue" evidence="3">
    <location>
        <position position="1"/>
    </location>
</feature>
<dbReference type="PANTHER" id="PTHR19444:SF13">
    <property type="entry name" value="PROTEIN UNC-93 HOMOLOG A"/>
    <property type="match status" value="1"/>
</dbReference>
<dbReference type="SUPFAM" id="SSF103473">
    <property type="entry name" value="MFS general substrate transporter"/>
    <property type="match status" value="1"/>
</dbReference>
<comment type="similarity">
    <text evidence="1">Belongs to the unc-93 family.</text>
</comment>